<accession>A0A6P8QSM3</accession>
<protein>
    <recommendedName>
        <fullName evidence="4">Liver-expressed antimicrobial peptide 2</fullName>
    </recommendedName>
</protein>
<dbReference type="KEGG" id="gsh:117360505"/>
<dbReference type="Proteomes" id="UP000515159">
    <property type="component" value="Chromosome 5"/>
</dbReference>
<keyword evidence="9" id="KW-0044">Antibiotic</keyword>
<evidence type="ECO:0000256" key="10">
    <source>
        <dbReference type="ARBA" id="ARBA00023157"/>
    </source>
</evidence>
<dbReference type="Pfam" id="PF07359">
    <property type="entry name" value="LEAP-2"/>
    <property type="match status" value="1"/>
</dbReference>
<organism evidence="11 12">
    <name type="scientific">Geotrypetes seraphini</name>
    <name type="common">Gaboon caecilian</name>
    <name type="synonym">Caecilia seraphini</name>
    <dbReference type="NCBI Taxonomy" id="260995"/>
    <lineage>
        <taxon>Eukaryota</taxon>
        <taxon>Metazoa</taxon>
        <taxon>Chordata</taxon>
        <taxon>Craniata</taxon>
        <taxon>Vertebrata</taxon>
        <taxon>Euteleostomi</taxon>
        <taxon>Amphibia</taxon>
        <taxon>Gymnophiona</taxon>
        <taxon>Geotrypetes</taxon>
    </lineage>
</organism>
<evidence type="ECO:0000256" key="4">
    <source>
        <dbReference type="ARBA" id="ARBA00020494"/>
    </source>
</evidence>
<evidence type="ECO:0000256" key="8">
    <source>
        <dbReference type="ARBA" id="ARBA00022729"/>
    </source>
</evidence>
<evidence type="ECO:0000256" key="7">
    <source>
        <dbReference type="ARBA" id="ARBA00022685"/>
    </source>
</evidence>
<reference evidence="12" key="1">
    <citation type="submission" date="2025-08" db="UniProtKB">
        <authorList>
            <consortium name="RefSeq"/>
        </authorList>
    </citation>
    <scope>IDENTIFICATION</scope>
</reference>
<dbReference type="CTD" id="116842"/>
<comment type="subcellular location">
    <subcellularLocation>
        <location evidence="2">Secreted</location>
    </subcellularLocation>
</comment>
<evidence type="ECO:0000256" key="2">
    <source>
        <dbReference type="ARBA" id="ARBA00004613"/>
    </source>
</evidence>
<dbReference type="GO" id="GO:0061844">
    <property type="term" value="P:antimicrobial humoral immune response mediated by antimicrobial peptide"/>
    <property type="evidence" value="ECO:0007669"/>
    <property type="project" value="TreeGrafter"/>
</dbReference>
<evidence type="ECO:0000256" key="5">
    <source>
        <dbReference type="ARBA" id="ARBA00022525"/>
    </source>
</evidence>
<dbReference type="AlphaFoldDB" id="A0A6P8QSM3"/>
<dbReference type="SMR" id="A0A6P8QSM3"/>
<comment type="function">
    <text evidence="1">Has an antimicrobial activity.</text>
</comment>
<gene>
    <name evidence="12" type="primary">LEAP2</name>
</gene>
<dbReference type="RefSeq" id="XP_033800239.1">
    <property type="nucleotide sequence ID" value="XM_033944348.1"/>
</dbReference>
<evidence type="ECO:0000313" key="12">
    <source>
        <dbReference type="RefSeq" id="XP_033800239.1"/>
    </source>
</evidence>
<name>A0A6P8QSM3_GEOSA</name>
<dbReference type="PANTHER" id="PTHR21007:SF1">
    <property type="entry name" value="LIVER-EXPRESSED ANTIMICROBIAL PEPTIDE 2"/>
    <property type="match status" value="1"/>
</dbReference>
<dbReference type="InParanoid" id="A0A6P8QSM3"/>
<dbReference type="InterPro" id="IPR009955">
    <property type="entry name" value="LEAP-2"/>
</dbReference>
<dbReference type="PANTHER" id="PTHR21007">
    <property type="entry name" value="LIVER EXPRESSED ANTIMICROBIAL PEPTIDE 2"/>
    <property type="match status" value="1"/>
</dbReference>
<keyword evidence="10" id="KW-1015">Disulfide bond</keyword>
<keyword evidence="8" id="KW-0732">Signal</keyword>
<comment type="similarity">
    <text evidence="3">Belongs to the LEAP2 family.</text>
</comment>
<dbReference type="GeneID" id="117360505"/>
<dbReference type="GO" id="GO:0005576">
    <property type="term" value="C:extracellular region"/>
    <property type="evidence" value="ECO:0007669"/>
    <property type="project" value="UniProtKB-SubCell"/>
</dbReference>
<dbReference type="GO" id="GO:0042742">
    <property type="term" value="P:defense response to bacterium"/>
    <property type="evidence" value="ECO:0007669"/>
    <property type="project" value="UniProtKB-KW"/>
</dbReference>
<dbReference type="Gene3D" id="4.10.40.50">
    <property type="match status" value="1"/>
</dbReference>
<keyword evidence="7" id="KW-0165">Cleavage on pair of basic residues</keyword>
<evidence type="ECO:0000256" key="6">
    <source>
        <dbReference type="ARBA" id="ARBA00022529"/>
    </source>
</evidence>
<evidence type="ECO:0000256" key="3">
    <source>
        <dbReference type="ARBA" id="ARBA00008047"/>
    </source>
</evidence>
<evidence type="ECO:0000313" key="11">
    <source>
        <dbReference type="Proteomes" id="UP000515159"/>
    </source>
</evidence>
<evidence type="ECO:0000256" key="9">
    <source>
        <dbReference type="ARBA" id="ARBA00023022"/>
    </source>
</evidence>
<evidence type="ECO:0000256" key="1">
    <source>
        <dbReference type="ARBA" id="ARBA00002585"/>
    </source>
</evidence>
<keyword evidence="11" id="KW-1185">Reference proteome</keyword>
<proteinExistence type="inferred from homology"/>
<dbReference type="OrthoDB" id="9450163at2759"/>
<sequence>MACLNFYAGQRVGFKITLAFCFFLLFCTSQICSSPISTGRLLSRTKSERGASVLRPRIVEEGLPSHHRFIRMTPFWRMVGSKPLGAYCVQDLECTTRICRKGHCAYNVPFES</sequence>
<keyword evidence="6" id="KW-0929">Antimicrobial</keyword>
<keyword evidence="5" id="KW-0964">Secreted</keyword>